<organism evidence="2 4">
    <name type="scientific">Treponema socranskii subsp. socranskii VPI DR56BR1116 = ATCC 35536</name>
    <dbReference type="NCBI Taxonomy" id="1125725"/>
    <lineage>
        <taxon>Bacteria</taxon>
        <taxon>Pseudomonadati</taxon>
        <taxon>Spirochaetota</taxon>
        <taxon>Spirochaetia</taxon>
        <taxon>Spirochaetales</taxon>
        <taxon>Treponemataceae</taxon>
        <taxon>Treponema</taxon>
    </lineage>
</organism>
<gene>
    <name evidence="3" type="ORF">HMPREF0860_0914</name>
    <name evidence="2" type="ORF">HMPREF1325_1422</name>
</gene>
<name>U1FJJ0_TRESO</name>
<accession>U1FJJ0</accession>
<dbReference type="RefSeq" id="WP_021331589.1">
    <property type="nucleotide sequence ID" value="NZ_AUZJ01000069.1"/>
</dbReference>
<evidence type="ECO:0000313" key="3">
    <source>
        <dbReference type="EMBL" id="ERK01205.1"/>
    </source>
</evidence>
<evidence type="ECO:0000313" key="5">
    <source>
        <dbReference type="Proteomes" id="UP000016646"/>
    </source>
</evidence>
<dbReference type="EMBL" id="AUZJ01000069">
    <property type="protein sequence ID" value="ERF59511.1"/>
    <property type="molecule type" value="Genomic_DNA"/>
</dbReference>
<dbReference type="Pfam" id="PF14559">
    <property type="entry name" value="TPR_19"/>
    <property type="match status" value="1"/>
</dbReference>
<sequence>MRCGFILFLLSTGFFALSCSDSAAAELLYARASDAYIREDFSNALSLADEALRADGDFFQARLLKAKLLIFTEKTGDAEKILRALCKRYPEFTEARLWYVRALIMTERYDKAETLLERELALNQTDWRFYYQYALLAQKQNAADKRLSLCRKAEQALCDSEKVYIETADIWLSLGVRSNALDALDKAYAVSAHPDAVAEIIHFVKRGDDIR</sequence>
<protein>
    <submittedName>
        <fullName evidence="2">Tetratricopeptide repeat protein</fullName>
    </submittedName>
</protein>
<dbReference type="InterPro" id="IPR011990">
    <property type="entry name" value="TPR-like_helical_dom_sf"/>
</dbReference>
<dbReference type="Proteomes" id="UP000016412">
    <property type="component" value="Unassembled WGS sequence"/>
</dbReference>
<dbReference type="EMBL" id="AVQI01000060">
    <property type="protein sequence ID" value="ERK01205.1"/>
    <property type="molecule type" value="Genomic_DNA"/>
</dbReference>
<dbReference type="Proteomes" id="UP000016646">
    <property type="component" value="Unassembled WGS sequence"/>
</dbReference>
<proteinExistence type="predicted"/>
<dbReference type="STRING" id="1125725.HMPREF1325_1422"/>
<reference evidence="4 5" key="1">
    <citation type="submission" date="2013-08" db="EMBL/GenBank/DDBJ databases">
        <authorList>
            <person name="Durkin A.S."/>
            <person name="Haft D.R."/>
            <person name="McCorrison J."/>
            <person name="Torralba M."/>
            <person name="Gillis M."/>
            <person name="Haft D.H."/>
            <person name="Methe B."/>
            <person name="Sutton G."/>
            <person name="Nelson K.E."/>
        </authorList>
    </citation>
    <scope>NUCLEOTIDE SEQUENCE [LARGE SCALE GENOMIC DNA]</scope>
    <source>
        <strain evidence="3 5">ATCC 35536</strain>
        <strain evidence="2 4">VPI DR56BR1116</strain>
    </source>
</reference>
<dbReference type="AlphaFoldDB" id="U1FJJ0"/>
<dbReference type="eggNOG" id="COG0457">
    <property type="taxonomic scope" value="Bacteria"/>
</dbReference>
<keyword evidence="5" id="KW-1185">Reference proteome</keyword>
<dbReference type="SUPFAM" id="SSF48452">
    <property type="entry name" value="TPR-like"/>
    <property type="match status" value="1"/>
</dbReference>
<dbReference type="Gene3D" id="1.25.40.10">
    <property type="entry name" value="Tetratricopeptide repeat domain"/>
    <property type="match status" value="1"/>
</dbReference>
<comment type="caution">
    <text evidence="2">The sequence shown here is derived from an EMBL/GenBank/DDBJ whole genome shotgun (WGS) entry which is preliminary data.</text>
</comment>
<evidence type="ECO:0000256" key="1">
    <source>
        <dbReference type="SAM" id="SignalP"/>
    </source>
</evidence>
<evidence type="ECO:0000313" key="2">
    <source>
        <dbReference type="EMBL" id="ERF59511.1"/>
    </source>
</evidence>
<dbReference type="PROSITE" id="PS51257">
    <property type="entry name" value="PROKAR_LIPOPROTEIN"/>
    <property type="match status" value="1"/>
</dbReference>
<feature type="signal peptide" evidence="1">
    <location>
        <begin position="1"/>
        <end position="25"/>
    </location>
</feature>
<feature type="chain" id="PRO_5004610910" evidence="1">
    <location>
        <begin position="26"/>
        <end position="211"/>
    </location>
</feature>
<keyword evidence="1" id="KW-0732">Signal</keyword>
<evidence type="ECO:0000313" key="4">
    <source>
        <dbReference type="Proteomes" id="UP000016412"/>
    </source>
</evidence>
<dbReference type="PATRIC" id="fig|1125725.3.peg.2557"/>